<dbReference type="InterPro" id="IPR023222">
    <property type="entry name" value="PsbQ-like_dom_sf"/>
</dbReference>
<keyword evidence="3" id="KW-0472">Membrane</keyword>
<reference evidence="4 5" key="1">
    <citation type="journal article" date="2022" name="Front. Microbiol.">
        <title>High genomic differentiation and limited gene flow indicate recent cryptic speciation within the genus Laspinema (cyanobacteria).</title>
        <authorList>
            <person name="Stanojkovic A."/>
            <person name="Skoupy S."/>
            <person name="Skaloud P."/>
            <person name="Dvorak P."/>
        </authorList>
    </citation>
    <scope>NUCLEOTIDE SEQUENCE [LARGE SCALE GENOMIC DNA]</scope>
    <source>
        <strain evidence="4 5">D2a</strain>
    </source>
</reference>
<name>A0ABT2MLH8_9CYAN</name>
<sequence>MKIILVQGKKLAMRRYRSILASILALVMVCLVSCGSPQAAKPPAYSPTQLEIVKQYEGNVLKLRDRMDELEQFIVNRDWVNVGTFIHGPLGALRRDIGYVSRNLSGKAQKTASQTAQDLFVHFETIDAAADAGNYSLAVQNYAEAIKDFDAFLSLIPKG</sequence>
<dbReference type="NCBIfam" id="TIGR03042">
    <property type="entry name" value="PS_II_psbQ_bact"/>
    <property type="match status" value="1"/>
</dbReference>
<dbReference type="InterPro" id="IPR008797">
    <property type="entry name" value="PSII_PsbQ"/>
</dbReference>
<dbReference type="SUPFAM" id="SSF101112">
    <property type="entry name" value="Oxygen-evolving enhancer protein 3"/>
    <property type="match status" value="1"/>
</dbReference>
<keyword evidence="2" id="KW-0793">Thylakoid</keyword>
<dbReference type="Pfam" id="PF05757">
    <property type="entry name" value="PsbQ"/>
    <property type="match status" value="1"/>
</dbReference>
<evidence type="ECO:0000256" key="1">
    <source>
        <dbReference type="ARBA" id="ARBA00004370"/>
    </source>
</evidence>
<dbReference type="Gene3D" id="1.20.120.290">
    <property type="entry name" value="Oxygen-evolving enhancer protein 3 (PsbQ), four-helix up-down bundle"/>
    <property type="match status" value="1"/>
</dbReference>
<evidence type="ECO:0000313" key="4">
    <source>
        <dbReference type="EMBL" id="MCT7965598.1"/>
    </source>
</evidence>
<comment type="subcellular location">
    <subcellularLocation>
        <location evidence="1">Membrane</location>
    </subcellularLocation>
</comment>
<organism evidence="4 5">
    <name type="scientific">Laspinema palackyanum D2a</name>
    <dbReference type="NCBI Taxonomy" id="2953684"/>
    <lineage>
        <taxon>Bacteria</taxon>
        <taxon>Bacillati</taxon>
        <taxon>Cyanobacteriota</taxon>
        <taxon>Cyanophyceae</taxon>
        <taxon>Oscillatoriophycideae</taxon>
        <taxon>Oscillatoriales</taxon>
        <taxon>Laspinemataceae</taxon>
        <taxon>Laspinema</taxon>
        <taxon>Laspinema palackyanum</taxon>
    </lineage>
</organism>
<keyword evidence="5" id="KW-1185">Reference proteome</keyword>
<gene>
    <name evidence="4" type="primary">psbQ</name>
    <name evidence="4" type="ORF">NG799_04525</name>
</gene>
<dbReference type="InterPro" id="IPR017487">
    <property type="entry name" value="PSII_PsbQ_cyanobac"/>
</dbReference>
<dbReference type="RefSeq" id="WP_368005287.1">
    <property type="nucleotide sequence ID" value="NZ_JAMXFF010000004.1"/>
</dbReference>
<evidence type="ECO:0000313" key="5">
    <source>
        <dbReference type="Proteomes" id="UP001525890"/>
    </source>
</evidence>
<comment type="caution">
    <text evidence="4">The sequence shown here is derived from an EMBL/GenBank/DDBJ whole genome shotgun (WGS) entry which is preliminary data.</text>
</comment>
<evidence type="ECO:0000256" key="2">
    <source>
        <dbReference type="ARBA" id="ARBA00023078"/>
    </source>
</evidence>
<protein>
    <submittedName>
        <fullName evidence="4">Photosystem II protein PsbQ</fullName>
    </submittedName>
</protein>
<proteinExistence type="predicted"/>
<dbReference type="EMBL" id="JAMXFF010000004">
    <property type="protein sequence ID" value="MCT7965598.1"/>
    <property type="molecule type" value="Genomic_DNA"/>
</dbReference>
<accession>A0ABT2MLH8</accession>
<evidence type="ECO:0000256" key="3">
    <source>
        <dbReference type="ARBA" id="ARBA00023136"/>
    </source>
</evidence>
<dbReference type="Proteomes" id="UP001525890">
    <property type="component" value="Unassembled WGS sequence"/>
</dbReference>